<reference evidence="3 4" key="1">
    <citation type="submission" date="2016-11" db="EMBL/GenBank/DDBJ databases">
        <title>Study of marine rhodopsin-containing bacteria.</title>
        <authorList>
            <person name="Yoshizawa S."/>
            <person name="Kumagai Y."/>
            <person name="Kogure K."/>
        </authorList>
    </citation>
    <scope>NUCLEOTIDE SEQUENCE [LARGE SCALE GENOMIC DNA]</scope>
    <source>
        <strain evidence="3 4">SAORIC-28</strain>
    </source>
</reference>
<gene>
    <name evidence="3" type="ORF">BSZ37_07095</name>
</gene>
<dbReference type="RefSeq" id="WP_095509874.1">
    <property type="nucleotide sequence ID" value="NZ_MQWD01000001.1"/>
</dbReference>
<protein>
    <recommendedName>
        <fullName evidence="5">Peptidase M48 domain-containing protein</fullName>
    </recommendedName>
</protein>
<comment type="caution">
    <text evidence="3">The sequence shown here is derived from an EMBL/GenBank/DDBJ whole genome shotgun (WGS) entry which is preliminary data.</text>
</comment>
<evidence type="ECO:0008006" key="5">
    <source>
        <dbReference type="Google" id="ProtNLM"/>
    </source>
</evidence>
<sequence length="483" mass="52060">MPRLVLALLVLLAAPAFAQAPITIGGYCSFEGNEMDDTVYGFDSDDDAEAAVREVTRYTGLRPNFIIRAANVPNAAAVIDGDSGQRLILYNQEFMRAVSERTASDWSQVSILAHELGHHLQGHTLLAGGSRPPIELEADQFSGFVLQRMGATLEDATRAMRAIASEEGSDTHPPRSARLAAITNGYIDSETLSGAAPSAPPSDASGETPRQADPPPVPTTSSDVPGETDYEGQVRYQLDSAHRAFERQGYTRTVEAHVARIDANARERFTIDLEAGVEYQLMASCDNDCTDVDLFLYDPSGELVDSDQLADDIPMVSVIPTKTGQYALEGLMYECETSFCYIGIGAWARRAGGTDRFGNDGGSQSNSYVEHVTNGLGVARQQYGSRGMRQAGTDQVGTVGANETRRFEFEAGGPGEVVGVCDQDCSDVDLLLYDADGDLVDSDELEDAVPIVEVPGPGRYTAEVVMYECATDICYYGAAFFRQ</sequence>
<evidence type="ECO:0000313" key="4">
    <source>
        <dbReference type="Proteomes" id="UP000216339"/>
    </source>
</evidence>
<dbReference type="Proteomes" id="UP000216339">
    <property type="component" value="Unassembled WGS sequence"/>
</dbReference>
<name>A0A271IZU0_9BACT</name>
<evidence type="ECO:0000256" key="2">
    <source>
        <dbReference type="SAM" id="SignalP"/>
    </source>
</evidence>
<dbReference type="AlphaFoldDB" id="A0A271IZU0"/>
<dbReference type="Gene3D" id="2.60.120.380">
    <property type="match status" value="1"/>
</dbReference>
<feature type="region of interest" description="Disordered" evidence="1">
    <location>
        <begin position="190"/>
        <end position="228"/>
    </location>
</feature>
<keyword evidence="4" id="KW-1185">Reference proteome</keyword>
<feature type="signal peptide" evidence="2">
    <location>
        <begin position="1"/>
        <end position="18"/>
    </location>
</feature>
<dbReference type="Gene3D" id="3.30.2010.10">
    <property type="entry name" value="Metalloproteases ('zincins'), catalytic domain"/>
    <property type="match status" value="1"/>
</dbReference>
<evidence type="ECO:0000256" key="1">
    <source>
        <dbReference type="SAM" id="MobiDB-lite"/>
    </source>
</evidence>
<dbReference type="EMBL" id="MQWD01000001">
    <property type="protein sequence ID" value="PAP76225.1"/>
    <property type="molecule type" value="Genomic_DNA"/>
</dbReference>
<feature type="chain" id="PRO_5012876873" description="Peptidase M48 domain-containing protein" evidence="2">
    <location>
        <begin position="19"/>
        <end position="483"/>
    </location>
</feature>
<feature type="compositionally biased region" description="Low complexity" evidence="1">
    <location>
        <begin position="193"/>
        <end position="206"/>
    </location>
</feature>
<accession>A0A271IZU0</accession>
<evidence type="ECO:0000313" key="3">
    <source>
        <dbReference type="EMBL" id="PAP76225.1"/>
    </source>
</evidence>
<dbReference type="OrthoDB" id="1173761at2"/>
<proteinExistence type="predicted"/>
<keyword evidence="2" id="KW-0732">Signal</keyword>
<organism evidence="3 4">
    <name type="scientific">Rubrivirga marina</name>
    <dbReference type="NCBI Taxonomy" id="1196024"/>
    <lineage>
        <taxon>Bacteria</taxon>
        <taxon>Pseudomonadati</taxon>
        <taxon>Rhodothermota</taxon>
        <taxon>Rhodothermia</taxon>
        <taxon>Rhodothermales</taxon>
        <taxon>Rubricoccaceae</taxon>
        <taxon>Rubrivirga</taxon>
    </lineage>
</organism>